<sequence length="715" mass="75439">MRNRSFGFLAFSALSLGAVGIVPSACNTTGTPSYRSAYEACVASVPKPEIQVVSGNGATLQAGLVAGDADAADAVMRAAAVAEMKRAVDNAKYNALVSMRCSALSKGGDAYDSNGGSGAPVPAEDPGSPTNVSGTNNQVGGVDEADFVKNDGHYIYTATGSALHIVEAWPATSMREVGKVSLEGTPLKLFVAGDRALVYSSVQQQQPARGSRSMPSGGSSACTYGYGCDFSGDGTATTLSLFDITDRAHPKLLRAIKSSASLIAARRIGNAVHTVLGQRAFVPSYRLSPMGYAPTSEADVERAFAALKVENEKDMASLSMKDQLPTLDTGGGVGAITQLLQSTVPDGVAFTTVLSLDIANDSAPLNSVTVLSRAGAVYASAKALYMAVPHERGGYYGWFDDSAGLDEVSTVHKFAIGDGVLTTEYRASGTVKGRVLNQFSMDEKDDHLRIATTTGHLPSPTAHNTLSVLGQEGPALKVSGQIDDIAKGEDIRSVRFDGDRGFMVTFKKTDPLYAFDLSNPRAPVTMGELKIPGFSTYMHVMDQNHLLTIGYDANDHGDFAFFDGVLLQIFDVSNPKAPTLVHKTKIGTRGSSSEALSDHLAFNYFLPKGALALPMTICEGGGDGSYGTDMTFSGLMVYDVSLDRGFSLRGTVAHPNAEIGKGYNNGGCYNWWTNASSEVKRSIFMDDMVYSVSSSRIKANNLQTLAADVAEVSIR</sequence>
<dbReference type="EMBL" id="CP089983">
    <property type="protein sequence ID" value="WXB07012.1"/>
    <property type="molecule type" value="Genomic_DNA"/>
</dbReference>
<dbReference type="InterPro" id="IPR019198">
    <property type="entry name" value="Beta_propeller_containing"/>
</dbReference>
<proteinExistence type="predicted"/>
<keyword evidence="2" id="KW-0732">Signal</keyword>
<name>A0ABZ2L7V5_9BACT</name>
<feature type="signal peptide" evidence="2">
    <location>
        <begin position="1"/>
        <end position="24"/>
    </location>
</feature>
<dbReference type="Proteomes" id="UP001374803">
    <property type="component" value="Chromosome"/>
</dbReference>
<protein>
    <submittedName>
        <fullName evidence="3">Beta-propeller domain-containing protein</fullName>
    </submittedName>
</protein>
<evidence type="ECO:0000313" key="3">
    <source>
        <dbReference type="EMBL" id="WXB07012.1"/>
    </source>
</evidence>
<gene>
    <name evidence="3" type="ORF">LVJ94_07170</name>
</gene>
<feature type="compositionally biased region" description="Polar residues" evidence="1">
    <location>
        <begin position="128"/>
        <end position="139"/>
    </location>
</feature>
<dbReference type="Pfam" id="PF09826">
    <property type="entry name" value="Beta_propel"/>
    <property type="match status" value="1"/>
</dbReference>
<organism evidence="3 4">
    <name type="scientific">Pendulispora rubella</name>
    <dbReference type="NCBI Taxonomy" id="2741070"/>
    <lineage>
        <taxon>Bacteria</taxon>
        <taxon>Pseudomonadati</taxon>
        <taxon>Myxococcota</taxon>
        <taxon>Myxococcia</taxon>
        <taxon>Myxococcales</taxon>
        <taxon>Sorangiineae</taxon>
        <taxon>Pendulisporaceae</taxon>
        <taxon>Pendulispora</taxon>
    </lineage>
</organism>
<evidence type="ECO:0000256" key="1">
    <source>
        <dbReference type="SAM" id="MobiDB-lite"/>
    </source>
</evidence>
<evidence type="ECO:0000313" key="4">
    <source>
        <dbReference type="Proteomes" id="UP001374803"/>
    </source>
</evidence>
<feature type="chain" id="PRO_5046567524" evidence="2">
    <location>
        <begin position="25"/>
        <end position="715"/>
    </location>
</feature>
<feature type="region of interest" description="Disordered" evidence="1">
    <location>
        <begin position="112"/>
        <end position="141"/>
    </location>
</feature>
<evidence type="ECO:0000256" key="2">
    <source>
        <dbReference type="SAM" id="SignalP"/>
    </source>
</evidence>
<keyword evidence="4" id="KW-1185">Reference proteome</keyword>
<reference evidence="3" key="1">
    <citation type="submission" date="2021-12" db="EMBL/GenBank/DDBJ databases">
        <title>Discovery of the Pendulisporaceae a myxobacterial family with distinct sporulation behavior and unique specialized metabolism.</title>
        <authorList>
            <person name="Garcia R."/>
            <person name="Popoff A."/>
            <person name="Bader C.D."/>
            <person name="Loehr J."/>
            <person name="Walesch S."/>
            <person name="Walt C."/>
            <person name="Boldt J."/>
            <person name="Bunk B."/>
            <person name="Haeckl F.J.F.P.J."/>
            <person name="Gunesch A.P."/>
            <person name="Birkelbach J."/>
            <person name="Nuebel U."/>
            <person name="Pietschmann T."/>
            <person name="Bach T."/>
            <person name="Mueller R."/>
        </authorList>
    </citation>
    <scope>NUCLEOTIDE SEQUENCE</scope>
    <source>
        <strain evidence="3">MSr11367</strain>
    </source>
</reference>
<dbReference type="RefSeq" id="WP_394836673.1">
    <property type="nucleotide sequence ID" value="NZ_CP089929.1"/>
</dbReference>
<accession>A0ABZ2L7V5</accession>